<dbReference type="AlphaFoldDB" id="A0AAD0F2G8"/>
<dbReference type="RefSeq" id="WP_099988455.1">
    <property type="nucleotide sequence ID" value="NZ_CP024700.1"/>
</dbReference>
<dbReference type="Proteomes" id="UP000228552">
    <property type="component" value="Chromosome"/>
</dbReference>
<protein>
    <submittedName>
        <fullName evidence="1">Uncharacterized protein</fullName>
    </submittedName>
</protein>
<reference evidence="1 2" key="1">
    <citation type="submission" date="2017-11" db="EMBL/GenBank/DDBJ databases">
        <title>Genome sequencing of Fusobacterium periodonticum KCOM 1263.</title>
        <authorList>
            <person name="Kook J.-K."/>
            <person name="Park S.-N."/>
            <person name="Lim Y.K."/>
        </authorList>
    </citation>
    <scope>NUCLEOTIDE SEQUENCE [LARGE SCALE GENOMIC DNA]</scope>
    <source>
        <strain evidence="1 2">KCOM 1263</strain>
    </source>
</reference>
<accession>A0AAD0F2G8</accession>
<sequence>MEVKYNIRYLMEDDEFDFIELKLSSNSLNKKEIQVLKENGIEHKYLENNEIILIIKSFYSYFVEIDGEDRGIFFEKTEHYFKYLKDISSLRTEAEVNKISNLVISKEGVRVEIEV</sequence>
<organism evidence="1 2">
    <name type="scientific">Fusobacterium pseudoperiodonticum</name>
    <dbReference type="NCBI Taxonomy" id="2663009"/>
    <lineage>
        <taxon>Bacteria</taxon>
        <taxon>Fusobacteriati</taxon>
        <taxon>Fusobacteriota</taxon>
        <taxon>Fusobacteriia</taxon>
        <taxon>Fusobacteriales</taxon>
        <taxon>Fusobacteriaceae</taxon>
        <taxon>Fusobacterium</taxon>
    </lineage>
</organism>
<name>A0AAD0F2G8_9FUSO</name>
<proteinExistence type="predicted"/>
<evidence type="ECO:0000313" key="1">
    <source>
        <dbReference type="EMBL" id="ATV62739.1"/>
    </source>
</evidence>
<evidence type="ECO:0000313" key="2">
    <source>
        <dbReference type="Proteomes" id="UP000228552"/>
    </source>
</evidence>
<dbReference type="EMBL" id="CP024700">
    <property type="protein sequence ID" value="ATV62739.1"/>
    <property type="molecule type" value="Genomic_DNA"/>
</dbReference>
<keyword evidence="2" id="KW-1185">Reference proteome</keyword>
<gene>
    <name evidence="1" type="ORF">CTM74_13485</name>
</gene>